<evidence type="ECO:0000256" key="5">
    <source>
        <dbReference type="ARBA" id="ARBA00022837"/>
    </source>
</evidence>
<feature type="transmembrane region" description="Helical" evidence="10">
    <location>
        <begin position="647"/>
        <end position="670"/>
    </location>
</feature>
<dbReference type="Proteomes" id="UP000322000">
    <property type="component" value="Chromosome 1"/>
</dbReference>
<dbReference type="AlphaFoldDB" id="A0A7E5VVH9"/>
<dbReference type="GO" id="GO:0016020">
    <property type="term" value="C:membrane"/>
    <property type="evidence" value="ECO:0007669"/>
    <property type="project" value="UniProtKB-SubCell"/>
</dbReference>
<dbReference type="Gene3D" id="2.60.40.150">
    <property type="entry name" value="C2 domain"/>
    <property type="match status" value="2"/>
</dbReference>
<keyword evidence="12" id="KW-1185">Reference proteome</keyword>
<dbReference type="RefSeq" id="XP_026732345.1">
    <property type="nucleotide sequence ID" value="XM_026876544.1"/>
</dbReference>
<keyword evidence="6 10" id="KW-1133">Transmembrane helix</keyword>
<dbReference type="Pfam" id="PF00168">
    <property type="entry name" value="C2"/>
    <property type="match status" value="2"/>
</dbReference>
<keyword evidence="2 10" id="KW-0812">Transmembrane</keyword>
<protein>
    <submittedName>
        <fullName evidence="13">Multiple C2 and transmembrane domain-containing protein-like isoform X1</fullName>
    </submittedName>
</protein>
<feature type="domain" description="C2" evidence="11">
    <location>
        <begin position="352"/>
        <end position="471"/>
    </location>
</feature>
<dbReference type="PANTHER" id="PTHR45911:SF4">
    <property type="entry name" value="MULTIPLE C2 AND TRANSMEMBRANE DOMAIN-CONTAINING PROTEIN"/>
    <property type="match status" value="1"/>
</dbReference>
<evidence type="ECO:0000259" key="11">
    <source>
        <dbReference type="PROSITE" id="PS50004"/>
    </source>
</evidence>
<dbReference type="KEGG" id="tnl:113497145"/>
<evidence type="ECO:0000256" key="3">
    <source>
        <dbReference type="ARBA" id="ARBA00022723"/>
    </source>
</evidence>
<gene>
    <name evidence="13" type="primary">LOC113497145</name>
</gene>
<dbReference type="SUPFAM" id="SSF49562">
    <property type="entry name" value="C2 domain (Calcium/lipid-binding domain, CaLB)"/>
    <property type="match status" value="2"/>
</dbReference>
<feature type="transmembrane region" description="Helical" evidence="10">
    <location>
        <begin position="553"/>
        <end position="577"/>
    </location>
</feature>
<dbReference type="SMART" id="SM00239">
    <property type="entry name" value="C2"/>
    <property type="match status" value="2"/>
</dbReference>
<keyword evidence="4" id="KW-0677">Repeat</keyword>
<organism evidence="12 13">
    <name type="scientific">Trichoplusia ni</name>
    <name type="common">Cabbage looper</name>
    <dbReference type="NCBI Taxonomy" id="7111"/>
    <lineage>
        <taxon>Eukaryota</taxon>
        <taxon>Metazoa</taxon>
        <taxon>Ecdysozoa</taxon>
        <taxon>Arthropoda</taxon>
        <taxon>Hexapoda</taxon>
        <taxon>Insecta</taxon>
        <taxon>Pterygota</taxon>
        <taxon>Neoptera</taxon>
        <taxon>Endopterygota</taxon>
        <taxon>Lepidoptera</taxon>
        <taxon>Glossata</taxon>
        <taxon>Ditrysia</taxon>
        <taxon>Noctuoidea</taxon>
        <taxon>Noctuidae</taxon>
        <taxon>Plusiinae</taxon>
        <taxon>Trichoplusia</taxon>
    </lineage>
</organism>
<evidence type="ECO:0000256" key="6">
    <source>
        <dbReference type="ARBA" id="ARBA00022989"/>
    </source>
</evidence>
<dbReference type="InterPro" id="IPR035892">
    <property type="entry name" value="C2_domain_sf"/>
</dbReference>
<evidence type="ECO:0000313" key="12">
    <source>
        <dbReference type="Proteomes" id="UP000322000"/>
    </source>
</evidence>
<dbReference type="InParanoid" id="A0A7E5VVH9"/>
<dbReference type="InterPro" id="IPR000008">
    <property type="entry name" value="C2_dom"/>
</dbReference>
<dbReference type="PANTHER" id="PTHR45911">
    <property type="entry name" value="C2 DOMAIN-CONTAINING PROTEIN"/>
    <property type="match status" value="1"/>
</dbReference>
<evidence type="ECO:0000256" key="4">
    <source>
        <dbReference type="ARBA" id="ARBA00022737"/>
    </source>
</evidence>
<comment type="subcellular location">
    <subcellularLocation>
        <location evidence="1">Membrane</location>
        <topology evidence="1">Multi-pass membrane protein</topology>
    </subcellularLocation>
</comment>
<evidence type="ECO:0000256" key="1">
    <source>
        <dbReference type="ARBA" id="ARBA00004141"/>
    </source>
</evidence>
<evidence type="ECO:0000256" key="9">
    <source>
        <dbReference type="SAM" id="MobiDB-lite"/>
    </source>
</evidence>
<accession>A0A7E5VVH9</accession>
<dbReference type="Pfam" id="PF08372">
    <property type="entry name" value="PRT_C"/>
    <property type="match status" value="1"/>
</dbReference>
<keyword evidence="5" id="KW-0106">Calcium</keyword>
<evidence type="ECO:0000256" key="7">
    <source>
        <dbReference type="ARBA" id="ARBA00023136"/>
    </source>
</evidence>
<evidence type="ECO:0000256" key="8">
    <source>
        <dbReference type="SAM" id="Coils"/>
    </source>
</evidence>
<proteinExistence type="predicted"/>
<feature type="region of interest" description="Disordered" evidence="9">
    <location>
        <begin position="175"/>
        <end position="194"/>
    </location>
</feature>
<dbReference type="GeneID" id="113497145"/>
<sequence length="730" mass="85046">MEQAPKTDSLTRRHFARLHERIQSKYDEMQRKLEKSKSVDSLSSLKEDYVYKDNRYATSNNDISKMEEMTNDTSHKKSHVKHSIIIEEIRGKDVANEYVTLRQASISESENTPIFFAEYDNDSDANKFFGDDFSKLSLESLNEVARESDECQTPTPEPPTTSIRRKFGSRITAVKERRREAEKEKNAIRGKNEKKTAREKVEKFIFSNTPNQDVLKTYKRTKIATVTIALIEATGLENDISDDKTRLLNCRFRLGSEKHKSRVIKTNATEVKWQELFNFNLYEDTCLEITLCDKNFAIGKSQIELSELDKERTHKMKINLDCEVGRIQIFMLLTISGFSFMSLEDYQETERQIEAITQKSSSNSKVKPVDVGLLTVIVYGAKGLSGHECYCVLELDNERLQTYTESKTNDPNWTKIFNFQVTDIASTLEISIHDEKKSESIGSCLLPLLSIENGKKKWYALKDNDLRERAKGNNPRILLEMRLTWNLVKASVRAINPKQVKYLEPEEKLDRHTFSRNLARAKVVLAWILDSFQVTKTCFEWESRKMNAIALSIWLPFCWFFKIWMVPLLLLIPFVWYRPPKYFLLSWKDYLLRRSGSQDDGKKEKVEEKKETLRQKINSLQEMVQSVQNFLGKFANLGESIKNLFNFTVPFLSLLAIFLILVVGLVMFLIPTKYIFMIWGIHKFTRKILRPNRIANNEILDLLSRVPNDEVLLNWEQLPLEELPEEDEIN</sequence>
<evidence type="ECO:0000256" key="2">
    <source>
        <dbReference type="ARBA" id="ARBA00022692"/>
    </source>
</evidence>
<dbReference type="PROSITE" id="PS50004">
    <property type="entry name" value="C2"/>
    <property type="match status" value="1"/>
</dbReference>
<dbReference type="GO" id="GO:0005509">
    <property type="term" value="F:calcium ion binding"/>
    <property type="evidence" value="ECO:0007669"/>
    <property type="project" value="TreeGrafter"/>
</dbReference>
<name>A0A7E5VVH9_TRINI</name>
<keyword evidence="8" id="KW-0175">Coiled coil</keyword>
<dbReference type="InterPro" id="IPR013583">
    <property type="entry name" value="MCTP_C"/>
</dbReference>
<evidence type="ECO:0000256" key="10">
    <source>
        <dbReference type="SAM" id="Phobius"/>
    </source>
</evidence>
<feature type="coiled-coil region" evidence="8">
    <location>
        <begin position="603"/>
        <end position="630"/>
    </location>
</feature>
<evidence type="ECO:0000313" key="13">
    <source>
        <dbReference type="RefSeq" id="XP_026732345.1"/>
    </source>
</evidence>
<reference evidence="13" key="1">
    <citation type="submission" date="2025-08" db="UniProtKB">
        <authorList>
            <consortium name="RefSeq"/>
        </authorList>
    </citation>
    <scope>IDENTIFICATION</scope>
</reference>
<dbReference type="OrthoDB" id="5973539at2759"/>
<keyword evidence="3" id="KW-0479">Metal-binding</keyword>
<keyword evidence="7 10" id="KW-0472">Membrane</keyword>